<dbReference type="AlphaFoldDB" id="A0A840SKR1"/>
<comment type="caution">
    <text evidence="11">The sequence shown here is derived from an EMBL/GenBank/DDBJ whole genome shotgun (WGS) entry which is preliminary data.</text>
</comment>
<name>A0A840SKR1_9RHOB</name>
<evidence type="ECO:0000256" key="4">
    <source>
        <dbReference type="ARBA" id="ARBA00022475"/>
    </source>
</evidence>
<keyword evidence="4" id="KW-1003">Cell membrane</keyword>
<dbReference type="Proteomes" id="UP000549457">
    <property type="component" value="Unassembled WGS sequence"/>
</dbReference>
<evidence type="ECO:0000256" key="9">
    <source>
        <dbReference type="ARBA" id="ARBA00023136"/>
    </source>
</evidence>
<gene>
    <name evidence="11" type="ORF">HNP73_001146</name>
</gene>
<reference evidence="11 12" key="1">
    <citation type="submission" date="2020-08" db="EMBL/GenBank/DDBJ databases">
        <title>Genomic Encyclopedia of Type Strains, Phase IV (KMG-IV): sequencing the most valuable type-strain genomes for metagenomic binning, comparative biology and taxonomic classification.</title>
        <authorList>
            <person name="Goeker M."/>
        </authorList>
    </citation>
    <scope>NUCLEOTIDE SEQUENCE [LARGE SCALE GENOMIC DNA]</scope>
    <source>
        <strain evidence="11 12">DSM 101730</strain>
    </source>
</reference>
<protein>
    <recommendedName>
        <fullName evidence="10">Flagellar protein FliL</fullName>
    </recommendedName>
</protein>
<accession>A0A840SKR1</accession>
<evidence type="ECO:0000256" key="3">
    <source>
        <dbReference type="ARBA" id="ARBA00008281"/>
    </source>
</evidence>
<keyword evidence="8" id="KW-1133">Transmembrane helix</keyword>
<dbReference type="RefSeq" id="WP_184147618.1">
    <property type="nucleotide sequence ID" value="NZ_JACHFM010000001.1"/>
</dbReference>
<evidence type="ECO:0000256" key="5">
    <source>
        <dbReference type="ARBA" id="ARBA00022500"/>
    </source>
</evidence>
<proteinExistence type="inferred from homology"/>
<keyword evidence="9 10" id="KW-0472">Membrane</keyword>
<comment type="function">
    <text evidence="1 10">Controls the rotational direction of flagella during chemotaxis.</text>
</comment>
<sequence>MKKLVPVLIAVLGLGVGIGGGMALKPVPEAMADVCVAPVGDVAEDDAAACAAPDAFAPEVAEAGSGKAAEVSYVPIEKPFVVPIFAGNKTVAMVVMSVSIAAEGPKAATEFEAVEPRLRDSFLKVMFRHANSGGFDGSYTTGRKIEDLKSALLGAAREVVPGAPVDAVLITEIARQES</sequence>
<dbReference type="GO" id="GO:0005886">
    <property type="term" value="C:plasma membrane"/>
    <property type="evidence" value="ECO:0007669"/>
    <property type="project" value="UniProtKB-SubCell"/>
</dbReference>
<evidence type="ECO:0000313" key="12">
    <source>
        <dbReference type="Proteomes" id="UP000549457"/>
    </source>
</evidence>
<dbReference type="GO" id="GO:0009425">
    <property type="term" value="C:bacterial-type flagellum basal body"/>
    <property type="evidence" value="ECO:0007669"/>
    <property type="project" value="InterPro"/>
</dbReference>
<keyword evidence="5 10" id="KW-0145">Chemotaxis</keyword>
<evidence type="ECO:0000313" key="11">
    <source>
        <dbReference type="EMBL" id="MBB5221225.1"/>
    </source>
</evidence>
<keyword evidence="12" id="KW-1185">Reference proteome</keyword>
<evidence type="ECO:0000256" key="10">
    <source>
        <dbReference type="RuleBase" id="RU364125"/>
    </source>
</evidence>
<keyword evidence="10" id="KW-0997">Cell inner membrane</keyword>
<keyword evidence="7 10" id="KW-0283">Flagellar rotation</keyword>
<dbReference type="EMBL" id="JACHFM010000001">
    <property type="protein sequence ID" value="MBB5221225.1"/>
    <property type="molecule type" value="Genomic_DNA"/>
</dbReference>
<evidence type="ECO:0000256" key="6">
    <source>
        <dbReference type="ARBA" id="ARBA00022692"/>
    </source>
</evidence>
<evidence type="ECO:0000256" key="1">
    <source>
        <dbReference type="ARBA" id="ARBA00002254"/>
    </source>
</evidence>
<dbReference type="InterPro" id="IPR005503">
    <property type="entry name" value="FliL"/>
</dbReference>
<evidence type="ECO:0000256" key="7">
    <source>
        <dbReference type="ARBA" id="ARBA00022779"/>
    </source>
</evidence>
<organism evidence="11 12">
    <name type="scientific">Amaricoccus macauensis</name>
    <dbReference type="NCBI Taxonomy" id="57001"/>
    <lineage>
        <taxon>Bacteria</taxon>
        <taxon>Pseudomonadati</taxon>
        <taxon>Pseudomonadota</taxon>
        <taxon>Alphaproteobacteria</taxon>
        <taxon>Rhodobacterales</taxon>
        <taxon>Paracoccaceae</taxon>
        <taxon>Amaricoccus</taxon>
    </lineage>
</organism>
<dbReference type="GO" id="GO:0071973">
    <property type="term" value="P:bacterial-type flagellum-dependent cell motility"/>
    <property type="evidence" value="ECO:0007669"/>
    <property type="project" value="InterPro"/>
</dbReference>
<dbReference type="GO" id="GO:0006935">
    <property type="term" value="P:chemotaxis"/>
    <property type="evidence" value="ECO:0007669"/>
    <property type="project" value="UniProtKB-KW"/>
</dbReference>
<dbReference type="Pfam" id="PF03748">
    <property type="entry name" value="FliL"/>
    <property type="match status" value="1"/>
</dbReference>
<comment type="subcellular location">
    <subcellularLocation>
        <location evidence="10">Cell inner membrane</location>
    </subcellularLocation>
    <subcellularLocation>
        <location evidence="2">Cell membrane</location>
        <topology evidence="2">Single-pass membrane protein</topology>
    </subcellularLocation>
</comment>
<evidence type="ECO:0000256" key="8">
    <source>
        <dbReference type="ARBA" id="ARBA00022989"/>
    </source>
</evidence>
<keyword evidence="6" id="KW-0812">Transmembrane</keyword>
<evidence type="ECO:0000256" key="2">
    <source>
        <dbReference type="ARBA" id="ARBA00004162"/>
    </source>
</evidence>
<comment type="similarity">
    <text evidence="3 10">Belongs to the FliL family.</text>
</comment>